<dbReference type="PANTHER" id="PTHR42928:SF5">
    <property type="entry name" value="BLR1237 PROTEIN"/>
    <property type="match status" value="1"/>
</dbReference>
<dbReference type="PANTHER" id="PTHR42928">
    <property type="entry name" value="TRICARBOXYLATE-BINDING PROTEIN"/>
    <property type="match status" value="1"/>
</dbReference>
<dbReference type="Gene3D" id="3.40.190.150">
    <property type="entry name" value="Bordetella uptake gene, domain 1"/>
    <property type="match status" value="1"/>
</dbReference>
<evidence type="ECO:0000313" key="1">
    <source>
        <dbReference type="EMBL" id="THE66136.1"/>
    </source>
</evidence>
<dbReference type="EMBL" id="RBZW01000012">
    <property type="protein sequence ID" value="THE66136.1"/>
    <property type="molecule type" value="Genomic_DNA"/>
</dbReference>
<dbReference type="Pfam" id="PF03401">
    <property type="entry name" value="TctC"/>
    <property type="match status" value="1"/>
</dbReference>
<accession>A0A4S3TPJ4</accession>
<dbReference type="AlphaFoldDB" id="A0A4S3TPJ4"/>
<dbReference type="InterPro" id="IPR042100">
    <property type="entry name" value="Bug_dom1"/>
</dbReference>
<dbReference type="Gene3D" id="3.40.190.10">
    <property type="entry name" value="Periplasmic binding protein-like II"/>
    <property type="match status" value="1"/>
</dbReference>
<sequence length="338" mass="36844">MSRYTKHISRRSALRYTGSAAAVGLTGLAGCMGDNGDGEFPSDDITIVIGYPEGSSTDAAARNLAPIVSDITGQNVAVQNLDPQPRAGGEVAGMEPDGHTIFHSYTPSLVTANLVEEPGWTVPDLEPLGRIGIYSTVLAVNPDHGIEDPEDLFGRYQDGEFTQTCGLGVAHPWHIANVFLRDQYGMEWDTFVSYDSGAEQGAGIVGNEVPAGVAGDFTIMDQYESGDVDILCSLASEQTPIVEEQGIETWTDLGYDEMDFITNFNHDYFAPPGTPDDIADQWEEILEEAHDSDEFREHEEETTFMRGWAGRDEVGDNVDLLHNDLPDMIDMDGLEDDV</sequence>
<gene>
    <name evidence="1" type="ORF">D8Y22_04240</name>
</gene>
<protein>
    <recommendedName>
        <fullName evidence="3">Tripartite tricarboxylate transporter substrate binding protein</fullName>
    </recommendedName>
</protein>
<comment type="caution">
    <text evidence="1">The sequence shown here is derived from an EMBL/GenBank/DDBJ whole genome shotgun (WGS) entry which is preliminary data.</text>
</comment>
<name>A0A4S3TPJ4_9EURY</name>
<evidence type="ECO:0008006" key="3">
    <source>
        <dbReference type="Google" id="ProtNLM"/>
    </source>
</evidence>
<dbReference type="Proteomes" id="UP000318864">
    <property type="component" value="Unassembled WGS sequence"/>
</dbReference>
<dbReference type="InterPro" id="IPR005064">
    <property type="entry name" value="BUG"/>
</dbReference>
<dbReference type="PROSITE" id="PS51257">
    <property type="entry name" value="PROKAR_LIPOPROTEIN"/>
    <property type="match status" value="1"/>
</dbReference>
<evidence type="ECO:0000313" key="2">
    <source>
        <dbReference type="Proteomes" id="UP000318864"/>
    </source>
</evidence>
<organism evidence="1 2">
    <name type="scientific">Salinadaptatus halalkaliphilus</name>
    <dbReference type="NCBI Taxonomy" id="2419781"/>
    <lineage>
        <taxon>Archaea</taxon>
        <taxon>Methanobacteriati</taxon>
        <taxon>Methanobacteriota</taxon>
        <taxon>Stenosarchaea group</taxon>
        <taxon>Halobacteria</taxon>
        <taxon>Halobacteriales</taxon>
        <taxon>Natrialbaceae</taxon>
        <taxon>Salinadaptatus</taxon>
    </lineage>
</organism>
<reference evidence="1 2" key="1">
    <citation type="submission" date="2018-10" db="EMBL/GenBank/DDBJ databases">
        <title>Natronolimnobius sp. XQ-INN 246 isolated from Inner Mongolia Autonomous Region of China.</title>
        <authorList>
            <person name="Xue Q."/>
        </authorList>
    </citation>
    <scope>NUCLEOTIDE SEQUENCE [LARGE SCALE GENOMIC DNA]</scope>
    <source>
        <strain evidence="1 2">XQ-INN 246</strain>
    </source>
</reference>
<proteinExistence type="predicted"/>
<keyword evidence="2" id="KW-1185">Reference proteome</keyword>